<name>A0ABS0ECQ3_9GAMM</name>
<dbReference type="EMBL" id="JADOBI010000019">
    <property type="protein sequence ID" value="MBF7982782.1"/>
    <property type="molecule type" value="Genomic_DNA"/>
</dbReference>
<protein>
    <submittedName>
        <fullName evidence="2">Peptidase M60 viral enhancin protein</fullName>
    </submittedName>
</protein>
<dbReference type="PROSITE" id="PS51723">
    <property type="entry name" value="PEPTIDASE_M60"/>
    <property type="match status" value="1"/>
</dbReference>
<feature type="domain" description="Peptidase M60" evidence="1">
    <location>
        <begin position="30"/>
        <end position="332"/>
    </location>
</feature>
<organism evidence="2 3">
    <name type="scientific">Rahnella laticis</name>
    <dbReference type="NCBI Taxonomy" id="2787622"/>
    <lineage>
        <taxon>Bacteria</taxon>
        <taxon>Pseudomonadati</taxon>
        <taxon>Pseudomonadota</taxon>
        <taxon>Gammaproteobacteria</taxon>
        <taxon>Enterobacterales</taxon>
        <taxon>Yersiniaceae</taxon>
        <taxon>Rahnella</taxon>
    </lineage>
</organism>
<evidence type="ECO:0000313" key="3">
    <source>
        <dbReference type="Proteomes" id="UP000636811"/>
    </source>
</evidence>
<comment type="caution">
    <text evidence="2">The sequence shown here is derived from an EMBL/GenBank/DDBJ whole genome shotgun (WGS) entry which is preliminary data.</text>
</comment>
<dbReference type="InterPro" id="IPR031161">
    <property type="entry name" value="Peptidase_M60_dom"/>
</dbReference>
<evidence type="ECO:0000313" key="2">
    <source>
        <dbReference type="EMBL" id="MBF7982782.1"/>
    </source>
</evidence>
<evidence type="ECO:0000259" key="1">
    <source>
        <dbReference type="PROSITE" id="PS51723"/>
    </source>
</evidence>
<dbReference type="Gene3D" id="1.10.390.30">
    <property type="entry name" value="Peptidase M60, enhancin-like domain 3"/>
    <property type="match status" value="1"/>
</dbReference>
<gene>
    <name evidence="2" type="ORF">IV433_25585</name>
</gene>
<dbReference type="InterPro" id="IPR042279">
    <property type="entry name" value="Pep_M60_3"/>
</dbReference>
<accession>A0ABS0ECQ3</accession>
<dbReference type="Pfam" id="PF03272">
    <property type="entry name" value="Mucin_bdg"/>
    <property type="match status" value="1"/>
</dbReference>
<dbReference type="RefSeq" id="WP_195816363.1">
    <property type="nucleotide sequence ID" value="NZ_JADOBI010000019.1"/>
</dbReference>
<dbReference type="Pfam" id="PF13402">
    <property type="entry name" value="Peptidase_M60"/>
    <property type="match status" value="1"/>
</dbReference>
<proteinExistence type="predicted"/>
<dbReference type="Gene3D" id="3.40.390.80">
    <property type="entry name" value="Peptidase M60, enhancin-like domain 2"/>
    <property type="match status" value="1"/>
</dbReference>
<sequence>MTTITLTKTLYTLQDPTWLKKAGIDKGVNHDRQSLDMILAAGQTLTIRQTNPKFTAPLTLWLLNADSATEKSYTVTSAATNISFSTTSVPFITTPYSTEAPVLEYSFPGDAKPLPVYNENDDEFPFFQLWDSRDAEFALIFSEFIQILVPKADKAKMKNTGIPNNLSGIIANYKQIFEFYNALMGISFNPVAATDKNIPNRYFAKADVHGAGAAYYSSQWVAATSAKVSDCWLTPIDNNWGALHEIGHGYQGAFMSGPAFSTAEVWNNIFAASFQNRVLGDQVYAKGWLYNYGKVDSTLSIIQKDLADNKPVTNWDLRSKLFFLMQLKDIGGDPAFTAFYQNYRVLANTAGFVATDYLLLDLLSDSYQKIGNVDVTPYIYRADTTLSEKQREMHLFNNGEPAYPLSELVSADQATALKTSLKLPSVLSLVTATQLTSAALKGDLTLTFNIDDIAQIKGEKTFLLLNDASQPVQTGTPDGNSLTFSQIPVGAYKLQTPTGKSVKYFQDNHYAIVKNGANAQTINYVAKAGAVLASQSFSFLGLGGSPFCSLKVDQVKQTVVIDVTSTSPHSYFPGEAYAKVEIYDLSGNIVFTRTMNGDKTTLSHDEVPFSANYRIDIFHAETPSRLKLSPSFAGVINTKSSNNSFTVTPAGLINVSLQNDPFAPLVASIAKQAEMVRANPAMLAAEYASSKDDIFMAVSLFGSPQKEQLLEDYHDVISTHNNLEPDPVILPNSFTLDLQASADGEEFSYEATVITGGSEASAGKKLNASNGEKPSLNVIITDQKGIVLFRYLHQNP</sequence>
<dbReference type="SMART" id="SM01276">
    <property type="entry name" value="M60-like"/>
    <property type="match status" value="1"/>
</dbReference>
<dbReference type="InterPro" id="IPR004954">
    <property type="entry name" value="Mucin-bd"/>
</dbReference>
<keyword evidence="3" id="KW-1185">Reference proteome</keyword>
<dbReference type="Proteomes" id="UP000636811">
    <property type="component" value="Unassembled WGS sequence"/>
</dbReference>
<reference evidence="2 3" key="1">
    <citation type="submission" date="2020-11" db="EMBL/GenBank/DDBJ databases">
        <title>Taxonomic investigation of Rahnella strains.</title>
        <authorList>
            <person name="Lee S.D."/>
        </authorList>
    </citation>
    <scope>NUCLEOTIDE SEQUENCE [LARGE SCALE GENOMIC DNA]</scope>
    <source>
        <strain evidence="2 3">SAP-17</strain>
    </source>
</reference>